<keyword evidence="2" id="KW-1185">Reference proteome</keyword>
<dbReference type="EMBL" id="JAGINT010000002">
    <property type="protein sequence ID" value="MBP2356210.1"/>
    <property type="molecule type" value="Genomic_DNA"/>
</dbReference>
<gene>
    <name evidence="1" type="ORF">JOF29_007320</name>
</gene>
<reference evidence="1 2" key="1">
    <citation type="submission" date="2021-03" db="EMBL/GenBank/DDBJ databases">
        <title>Sequencing the genomes of 1000 actinobacteria strains.</title>
        <authorList>
            <person name="Klenk H.-P."/>
        </authorList>
    </citation>
    <scope>NUCLEOTIDE SEQUENCE [LARGE SCALE GENOMIC DNA]</scope>
    <source>
        <strain evidence="1 2">DSM 18824</strain>
    </source>
</reference>
<evidence type="ECO:0000313" key="1">
    <source>
        <dbReference type="EMBL" id="MBP2356210.1"/>
    </source>
</evidence>
<dbReference type="Proteomes" id="UP000755585">
    <property type="component" value="Unassembled WGS sequence"/>
</dbReference>
<protein>
    <submittedName>
        <fullName evidence="1">Uncharacterized protein</fullName>
    </submittedName>
</protein>
<sequence>MTLYEVGAGPVWYVRSQQDDQLIEPTLSAPALTLPAGSVLAVLVGQPDWQPWGTCSGGVMIDPETGGEIDPSFHGRFRR</sequence>
<name>A0ABS4UX34_9ACTN</name>
<comment type="caution">
    <text evidence="1">The sequence shown here is derived from an EMBL/GenBank/DDBJ whole genome shotgun (WGS) entry which is preliminary data.</text>
</comment>
<accession>A0ABS4UX34</accession>
<proteinExistence type="predicted"/>
<organism evidence="1 2">
    <name type="scientific">Kribbella aluminosa</name>
    <dbReference type="NCBI Taxonomy" id="416017"/>
    <lineage>
        <taxon>Bacteria</taxon>
        <taxon>Bacillati</taxon>
        <taxon>Actinomycetota</taxon>
        <taxon>Actinomycetes</taxon>
        <taxon>Propionibacteriales</taxon>
        <taxon>Kribbellaceae</taxon>
        <taxon>Kribbella</taxon>
    </lineage>
</organism>
<evidence type="ECO:0000313" key="2">
    <source>
        <dbReference type="Proteomes" id="UP000755585"/>
    </source>
</evidence>
<dbReference type="RefSeq" id="WP_209698763.1">
    <property type="nucleotide sequence ID" value="NZ_JAGINT010000002.1"/>
</dbReference>